<dbReference type="EMBL" id="JAVRJZ010000003">
    <property type="protein sequence ID" value="KAK2724662.1"/>
    <property type="molecule type" value="Genomic_DNA"/>
</dbReference>
<dbReference type="AlphaFoldDB" id="A0AA88LBU6"/>
<keyword evidence="2" id="KW-1185">Reference proteome</keyword>
<name>A0AA88LBU6_ARTSF</name>
<protein>
    <submittedName>
        <fullName evidence="1">Uncharacterized protein</fullName>
    </submittedName>
</protein>
<reference evidence="1" key="1">
    <citation type="submission" date="2023-07" db="EMBL/GenBank/DDBJ databases">
        <title>Chromosome-level genome assembly of Artemia franciscana.</title>
        <authorList>
            <person name="Jo E."/>
        </authorList>
    </citation>
    <scope>NUCLEOTIDE SEQUENCE</scope>
    <source>
        <tissue evidence="1">Whole body</tissue>
    </source>
</reference>
<organism evidence="1 2">
    <name type="scientific">Artemia franciscana</name>
    <name type="common">Brine shrimp</name>
    <name type="synonym">Artemia sanfranciscana</name>
    <dbReference type="NCBI Taxonomy" id="6661"/>
    <lineage>
        <taxon>Eukaryota</taxon>
        <taxon>Metazoa</taxon>
        <taxon>Ecdysozoa</taxon>
        <taxon>Arthropoda</taxon>
        <taxon>Crustacea</taxon>
        <taxon>Branchiopoda</taxon>
        <taxon>Anostraca</taxon>
        <taxon>Artemiidae</taxon>
        <taxon>Artemia</taxon>
    </lineage>
</organism>
<evidence type="ECO:0000313" key="2">
    <source>
        <dbReference type="Proteomes" id="UP001187531"/>
    </source>
</evidence>
<dbReference type="Proteomes" id="UP001187531">
    <property type="component" value="Unassembled WGS sequence"/>
</dbReference>
<proteinExistence type="predicted"/>
<sequence>MLNIYSLDTCEIKERYAVQIKNRFESLFEFSDAEATWDSFKTGITNAERNTPGLQVQDKALAVRGGYGRQYTTKAAQTAGGYEDLLSSQ</sequence>
<accession>A0AA88LBU6</accession>
<comment type="caution">
    <text evidence="1">The sequence shown here is derived from an EMBL/GenBank/DDBJ whole genome shotgun (WGS) entry which is preliminary data.</text>
</comment>
<gene>
    <name evidence="1" type="ORF">QYM36_001229</name>
</gene>
<evidence type="ECO:0000313" key="1">
    <source>
        <dbReference type="EMBL" id="KAK2724662.1"/>
    </source>
</evidence>